<sequence length="143" mass="15333">MRCVSRTQWITDHRKSLRCQLGHVISCVQSQLIIDHQGTDDQCALMISVAAAVPPVSVHQCQLSVSISATSMPHISAYKCTLMPHISTHLSCLSVSPISASQCHLSMPISATYQCCQSVPPVSASQCHLSVPCISAAFQCPSV</sequence>
<accession>A0ABN9EAW4</accession>
<reference evidence="1" key="1">
    <citation type="submission" date="2023-05" db="EMBL/GenBank/DDBJ databases">
        <authorList>
            <person name="Stuckert A."/>
        </authorList>
    </citation>
    <scope>NUCLEOTIDE SEQUENCE</scope>
</reference>
<name>A0ABN9EAW4_9NEOB</name>
<evidence type="ECO:0000313" key="1">
    <source>
        <dbReference type="EMBL" id="CAI9581175.1"/>
    </source>
</evidence>
<comment type="caution">
    <text evidence="1">The sequence shown here is derived from an EMBL/GenBank/DDBJ whole genome shotgun (WGS) entry which is preliminary data.</text>
</comment>
<organism evidence="1 2">
    <name type="scientific">Staurois parvus</name>
    <dbReference type="NCBI Taxonomy" id="386267"/>
    <lineage>
        <taxon>Eukaryota</taxon>
        <taxon>Metazoa</taxon>
        <taxon>Chordata</taxon>
        <taxon>Craniata</taxon>
        <taxon>Vertebrata</taxon>
        <taxon>Euteleostomi</taxon>
        <taxon>Amphibia</taxon>
        <taxon>Batrachia</taxon>
        <taxon>Anura</taxon>
        <taxon>Neobatrachia</taxon>
        <taxon>Ranoidea</taxon>
        <taxon>Ranidae</taxon>
        <taxon>Staurois</taxon>
    </lineage>
</organism>
<protein>
    <submittedName>
        <fullName evidence="1">Uncharacterized protein</fullName>
    </submittedName>
</protein>
<gene>
    <name evidence="1" type="ORF">SPARVUS_LOCUS9447203</name>
</gene>
<evidence type="ECO:0000313" key="2">
    <source>
        <dbReference type="Proteomes" id="UP001162483"/>
    </source>
</evidence>
<dbReference type="Proteomes" id="UP001162483">
    <property type="component" value="Unassembled WGS sequence"/>
</dbReference>
<keyword evidence="2" id="KW-1185">Reference proteome</keyword>
<dbReference type="EMBL" id="CATNWA010015251">
    <property type="protein sequence ID" value="CAI9581175.1"/>
    <property type="molecule type" value="Genomic_DNA"/>
</dbReference>
<proteinExistence type="predicted"/>
<feature type="non-terminal residue" evidence="1">
    <location>
        <position position="143"/>
    </location>
</feature>